<reference evidence="9 10" key="1">
    <citation type="submission" date="2020-07" db="EMBL/GenBank/DDBJ databases">
        <title>Sequencing the genomes of 1000 actinobacteria strains.</title>
        <authorList>
            <person name="Klenk H.-P."/>
        </authorList>
    </citation>
    <scope>NUCLEOTIDE SEQUENCE [LARGE SCALE GENOMIC DNA]</scope>
    <source>
        <strain evidence="9 10">DSM 103164</strain>
    </source>
</reference>
<feature type="transmembrane region" description="Helical" evidence="8">
    <location>
        <begin position="292"/>
        <end position="316"/>
    </location>
</feature>
<evidence type="ECO:0000256" key="8">
    <source>
        <dbReference type="SAM" id="Phobius"/>
    </source>
</evidence>
<feature type="transmembrane region" description="Helical" evidence="8">
    <location>
        <begin position="389"/>
        <end position="409"/>
    </location>
</feature>
<dbReference type="Proteomes" id="UP000527616">
    <property type="component" value="Unassembled WGS sequence"/>
</dbReference>
<gene>
    <name evidence="9" type="ORF">GGQ54_002151</name>
</gene>
<feature type="transmembrane region" description="Helical" evidence="8">
    <location>
        <begin position="365"/>
        <end position="382"/>
    </location>
</feature>
<evidence type="ECO:0000256" key="1">
    <source>
        <dbReference type="ARBA" id="ARBA00004141"/>
    </source>
</evidence>
<dbReference type="GO" id="GO:0016757">
    <property type="term" value="F:glycosyltransferase activity"/>
    <property type="evidence" value="ECO:0007669"/>
    <property type="project" value="UniProtKB-KW"/>
</dbReference>
<keyword evidence="3 9" id="KW-0808">Transferase</keyword>
<organism evidence="9 10">
    <name type="scientific">Naumannella cuiyingiana</name>
    <dbReference type="NCBI Taxonomy" id="1347891"/>
    <lineage>
        <taxon>Bacteria</taxon>
        <taxon>Bacillati</taxon>
        <taxon>Actinomycetota</taxon>
        <taxon>Actinomycetes</taxon>
        <taxon>Propionibacteriales</taxon>
        <taxon>Propionibacteriaceae</taxon>
        <taxon>Naumannella</taxon>
    </lineage>
</organism>
<sequence>MNEPAAAPVGRRRVELIAATALGAAATAALSVSMYGYLADADLWLRYPLGRALARLTGSGLNFGFAFCGILALTAAWLWLGRVRPAIRETMLILTIWALPMIFGPPVLSRDVYLYVEQGWQLLTGANPYTTGLGQGGPTAAMVQHWVGTTAVYPPLTLRIQQLVVTIAGADGYASVVGMRVPALAATVALAPICAALARRVGTSPARAVWWAVLNPLTMVHLVGGAHNDGPMVAVAALALLVAYRGTAGSFVAAAALAGVAGALKQPGLLFAVAVALIMLQRLDLPDRRRRWLAGAGLVAGAIAIAALAFLAVSALCGLGNGWLGTLSVPGSVVTFTPADQLAALIQQVGAAVEIEVPDDLRQRLVWPVRVVLLIALALLIRRYRRSPIMLMQSAMLAFTLAGPAMRGWYYLSGITLLGVAGSRRVLAVGTGIIVMTLTSEGFQETARVAYPLGSGLLGLTLGALAAVAAYPWLWPRETPGERQRVS</sequence>
<dbReference type="GO" id="GO:0016020">
    <property type="term" value="C:membrane"/>
    <property type="evidence" value="ECO:0007669"/>
    <property type="project" value="UniProtKB-SubCell"/>
</dbReference>
<comment type="subcellular location">
    <subcellularLocation>
        <location evidence="1">Membrane</location>
        <topology evidence="1">Multi-pass membrane protein</topology>
    </subcellularLocation>
</comment>
<keyword evidence="4 8" id="KW-0812">Transmembrane</keyword>
<protein>
    <submittedName>
        <fullName evidence="9">Alpha-1,6-mannosyltransferase</fullName>
        <ecNumber evidence="9">2.4.1.-</ecNumber>
    </submittedName>
</protein>
<dbReference type="AlphaFoldDB" id="A0A7Z0D9R3"/>
<feature type="transmembrane region" description="Helical" evidence="8">
    <location>
        <begin position="208"/>
        <end position="226"/>
    </location>
</feature>
<keyword evidence="10" id="KW-1185">Reference proteome</keyword>
<dbReference type="NCBIfam" id="NF038066">
    <property type="entry name" value="MptB"/>
    <property type="match status" value="1"/>
</dbReference>
<comment type="similarity">
    <text evidence="7">Belongs to the MptA/B family.</text>
</comment>
<feature type="transmembrane region" description="Helical" evidence="8">
    <location>
        <begin position="233"/>
        <end position="257"/>
    </location>
</feature>
<name>A0A7Z0D9R3_9ACTN</name>
<dbReference type="Pfam" id="PF26314">
    <property type="entry name" value="MptA_B_family"/>
    <property type="match status" value="1"/>
</dbReference>
<evidence type="ECO:0000313" key="9">
    <source>
        <dbReference type="EMBL" id="NYI71591.1"/>
    </source>
</evidence>
<keyword evidence="2 9" id="KW-0328">Glycosyltransferase</keyword>
<evidence type="ECO:0000256" key="6">
    <source>
        <dbReference type="ARBA" id="ARBA00023136"/>
    </source>
</evidence>
<dbReference type="InterPro" id="IPR049829">
    <property type="entry name" value="MptA/B-like"/>
</dbReference>
<keyword evidence="6 8" id="KW-0472">Membrane</keyword>
<proteinExistence type="inferred from homology"/>
<evidence type="ECO:0000256" key="3">
    <source>
        <dbReference type="ARBA" id="ARBA00022679"/>
    </source>
</evidence>
<keyword evidence="5 8" id="KW-1133">Transmembrane helix</keyword>
<comment type="caution">
    <text evidence="9">The sequence shown here is derived from an EMBL/GenBank/DDBJ whole genome shotgun (WGS) entry which is preliminary data.</text>
</comment>
<feature type="transmembrane region" description="Helical" evidence="8">
    <location>
        <begin position="16"/>
        <end position="38"/>
    </location>
</feature>
<dbReference type="EC" id="2.4.1.-" evidence="9"/>
<evidence type="ECO:0000256" key="7">
    <source>
        <dbReference type="ARBA" id="ARBA00043987"/>
    </source>
</evidence>
<feature type="transmembrane region" description="Helical" evidence="8">
    <location>
        <begin position="58"/>
        <end position="79"/>
    </location>
</feature>
<evidence type="ECO:0000256" key="4">
    <source>
        <dbReference type="ARBA" id="ARBA00022692"/>
    </source>
</evidence>
<evidence type="ECO:0000256" key="5">
    <source>
        <dbReference type="ARBA" id="ARBA00022989"/>
    </source>
</evidence>
<dbReference type="EMBL" id="JACBZS010000001">
    <property type="protein sequence ID" value="NYI71591.1"/>
    <property type="molecule type" value="Genomic_DNA"/>
</dbReference>
<feature type="transmembrane region" description="Helical" evidence="8">
    <location>
        <begin position="263"/>
        <end position="280"/>
    </location>
</feature>
<evidence type="ECO:0000256" key="2">
    <source>
        <dbReference type="ARBA" id="ARBA00022676"/>
    </source>
</evidence>
<dbReference type="RefSeq" id="WP_179445397.1">
    <property type="nucleotide sequence ID" value="NZ_JACBZS010000001.1"/>
</dbReference>
<accession>A0A7Z0D9R3</accession>
<evidence type="ECO:0000313" key="10">
    <source>
        <dbReference type="Proteomes" id="UP000527616"/>
    </source>
</evidence>
<feature type="transmembrane region" description="Helical" evidence="8">
    <location>
        <begin position="450"/>
        <end position="474"/>
    </location>
</feature>